<reference evidence="9 10" key="1">
    <citation type="submission" date="2019-06" db="EMBL/GenBank/DDBJ databases">
        <title>Sequencing the genomes of 1000 actinobacteria strains.</title>
        <authorList>
            <person name="Klenk H.-P."/>
        </authorList>
    </citation>
    <scope>NUCLEOTIDE SEQUENCE [LARGE SCALE GENOMIC DNA]</scope>
    <source>
        <strain evidence="9 10">DSM 12335</strain>
    </source>
</reference>
<feature type="transmembrane region" description="Helical" evidence="7">
    <location>
        <begin position="753"/>
        <end position="774"/>
    </location>
</feature>
<dbReference type="InterPro" id="IPR050545">
    <property type="entry name" value="Mycobact_MmpL"/>
</dbReference>
<comment type="caution">
    <text evidence="9">The sequence shown here is derived from an EMBL/GenBank/DDBJ whole genome shotgun (WGS) entry which is preliminary data.</text>
</comment>
<evidence type="ECO:0000256" key="3">
    <source>
        <dbReference type="ARBA" id="ARBA00022692"/>
    </source>
</evidence>
<protein>
    <submittedName>
        <fullName evidence="9">RND superfamily putative drug exporter</fullName>
    </submittedName>
</protein>
<evidence type="ECO:0000256" key="7">
    <source>
        <dbReference type="SAM" id="Phobius"/>
    </source>
</evidence>
<dbReference type="SUPFAM" id="SSF82866">
    <property type="entry name" value="Multidrug efflux transporter AcrB transmembrane domain"/>
    <property type="match status" value="2"/>
</dbReference>
<dbReference type="Gene3D" id="1.20.1640.10">
    <property type="entry name" value="Multidrug efflux transporter AcrB transmembrane domain"/>
    <property type="match status" value="2"/>
</dbReference>
<comment type="subcellular location">
    <subcellularLocation>
        <location evidence="1">Cell membrane</location>
        <topology evidence="1">Multi-pass membrane protein</topology>
    </subcellularLocation>
</comment>
<dbReference type="RefSeq" id="WP_141784142.1">
    <property type="nucleotide sequence ID" value="NZ_BAAAIK010000004.1"/>
</dbReference>
<keyword evidence="10" id="KW-1185">Reference proteome</keyword>
<feature type="domain" description="SSD" evidence="8">
    <location>
        <begin position="312"/>
        <end position="444"/>
    </location>
</feature>
<feature type="transmembrane region" description="Helical" evidence="7">
    <location>
        <begin position="295"/>
        <end position="315"/>
    </location>
</feature>
<feature type="transmembrane region" description="Helical" evidence="7">
    <location>
        <begin position="667"/>
        <end position="688"/>
    </location>
</feature>
<dbReference type="GO" id="GO:0005886">
    <property type="term" value="C:plasma membrane"/>
    <property type="evidence" value="ECO:0007669"/>
    <property type="project" value="UniProtKB-SubCell"/>
</dbReference>
<organism evidence="9 10">
    <name type="scientific">Ornithinicoccus hortensis</name>
    <dbReference type="NCBI Taxonomy" id="82346"/>
    <lineage>
        <taxon>Bacteria</taxon>
        <taxon>Bacillati</taxon>
        <taxon>Actinomycetota</taxon>
        <taxon>Actinomycetes</taxon>
        <taxon>Micrococcales</taxon>
        <taxon>Intrasporangiaceae</taxon>
        <taxon>Ornithinicoccus</taxon>
    </lineage>
</organism>
<evidence type="ECO:0000313" key="10">
    <source>
        <dbReference type="Proteomes" id="UP000319516"/>
    </source>
</evidence>
<keyword evidence="2" id="KW-1003">Cell membrane</keyword>
<keyword evidence="6" id="KW-0175">Coiled coil</keyword>
<evidence type="ECO:0000259" key="8">
    <source>
        <dbReference type="PROSITE" id="PS50156"/>
    </source>
</evidence>
<evidence type="ECO:0000256" key="6">
    <source>
        <dbReference type="SAM" id="Coils"/>
    </source>
</evidence>
<feature type="transmembrane region" description="Helical" evidence="7">
    <location>
        <begin position="422"/>
        <end position="446"/>
    </location>
</feature>
<feature type="transmembrane region" description="Helical" evidence="7">
    <location>
        <begin position="393"/>
        <end position="416"/>
    </location>
</feature>
<dbReference type="Pfam" id="PF03176">
    <property type="entry name" value="MMPL"/>
    <property type="match status" value="2"/>
</dbReference>
<dbReference type="InterPro" id="IPR000731">
    <property type="entry name" value="SSD"/>
</dbReference>
<dbReference type="InterPro" id="IPR004869">
    <property type="entry name" value="MMPL_dom"/>
</dbReference>
<feature type="domain" description="SSD" evidence="8">
    <location>
        <begin position="643"/>
        <end position="808"/>
    </location>
</feature>
<gene>
    <name evidence="9" type="ORF">FB467_1038</name>
</gene>
<dbReference type="EMBL" id="VFOP01000001">
    <property type="protein sequence ID" value="TQL49941.1"/>
    <property type="molecule type" value="Genomic_DNA"/>
</dbReference>
<dbReference type="AlphaFoldDB" id="A0A542YPF5"/>
<evidence type="ECO:0000256" key="4">
    <source>
        <dbReference type="ARBA" id="ARBA00022989"/>
    </source>
</evidence>
<feature type="transmembrane region" description="Helical" evidence="7">
    <location>
        <begin position="786"/>
        <end position="809"/>
    </location>
</feature>
<feature type="transmembrane region" description="Helical" evidence="7">
    <location>
        <begin position="641"/>
        <end position="660"/>
    </location>
</feature>
<dbReference type="Proteomes" id="UP000319516">
    <property type="component" value="Unassembled WGS sequence"/>
</dbReference>
<name>A0A542YPF5_9MICO</name>
<feature type="transmembrane region" description="Helical" evidence="7">
    <location>
        <begin position="708"/>
        <end position="732"/>
    </location>
</feature>
<sequence length="856" mass="89660">MASLLHRLGRWCAQHPWRTLTAWIVIIAAAGTSAAVFMKPLTNEFTMPDSRFQTVLEDLKQEIPEAAGAMGPVVFTSEDGFDDAQRQAIATVLEEWRDVDGVADVVDPFATQDDIDAGAEDLKSGTADLDDGQAEIDKGREDLAAGQAEIDAGRAQWESGREQLEANRDQLPADMVAQAEAELDAADQQLTDGQAELDAGRDELDSAQQEIDKGRESLALGQRFSALSDGLRFVNEDNTVALAQVQFDGEATDLDPETGKELQEIGSQLDDAGVGVEYSQVITQDLSSVMGPAEVVGLVVAAVVLLVMLGGLLVAGLPLVMALVGVGVGVGAAMGLTAFVQMNSVTPALALMLGLAVGIDYSLFLINRHRGQLRQGMGVVDSIALANGTSGNAVTFAGLTVIIALAALVVTGVPFLGVMGLVAAGTVVVAVLVAITLTPAILSLLGHRALGRSRGKAKHLDPEEQATPRGWAALVQRHPWLSILGVVAVVAVAAFPVTDLRLGLPDGGSEGAETTAYQAYDLTRENFGAGANGPIVAVATLDEPLAEGETALMTAQVEIGEDLAQVNGTSYVVPFGVSDDRTTLAFQIVPKSGPAEQETVDLVRSLDSAADRIGADNDMELGLTGQTVANIDISQKLADALPVYLLVVVGLSIVLMLLVFRSVLVPLLATAGFLLSIGAAFGVVVAVFQWGVLGSFFGVNDPGPILSFLPILLIGVLFGLAMDYQVFLVTAMREAHVHGEDARRAVVSGFNHSARVVTAAAIIMISVFGGFAFAELMMIRPIGLGLAVGVLVDAFLVRMTLTPAVLSLLGERAWSLPRWLDRLLPEVDVEGAKLERALGVAQGQPTAEPERASASA</sequence>
<dbReference type="PANTHER" id="PTHR33406">
    <property type="entry name" value="MEMBRANE PROTEIN MJ1562-RELATED"/>
    <property type="match status" value="1"/>
</dbReference>
<evidence type="ECO:0000256" key="1">
    <source>
        <dbReference type="ARBA" id="ARBA00004651"/>
    </source>
</evidence>
<keyword evidence="5 7" id="KW-0472">Membrane</keyword>
<keyword evidence="3 7" id="KW-0812">Transmembrane</keyword>
<feature type="transmembrane region" description="Helical" evidence="7">
    <location>
        <begin position="348"/>
        <end position="367"/>
    </location>
</feature>
<keyword evidence="4 7" id="KW-1133">Transmembrane helix</keyword>
<accession>A0A542YPF5</accession>
<evidence type="ECO:0000313" key="9">
    <source>
        <dbReference type="EMBL" id="TQL49941.1"/>
    </source>
</evidence>
<evidence type="ECO:0000256" key="2">
    <source>
        <dbReference type="ARBA" id="ARBA00022475"/>
    </source>
</evidence>
<feature type="coiled-coil region" evidence="6">
    <location>
        <begin position="176"/>
        <end position="217"/>
    </location>
</feature>
<feature type="transmembrane region" description="Helical" evidence="7">
    <location>
        <begin position="20"/>
        <end position="38"/>
    </location>
</feature>
<proteinExistence type="predicted"/>
<feature type="transmembrane region" description="Helical" evidence="7">
    <location>
        <begin position="322"/>
        <end position="342"/>
    </location>
</feature>
<dbReference type="PANTHER" id="PTHR33406:SF13">
    <property type="entry name" value="MEMBRANE PROTEIN YDFJ"/>
    <property type="match status" value="1"/>
</dbReference>
<evidence type="ECO:0000256" key="5">
    <source>
        <dbReference type="ARBA" id="ARBA00023136"/>
    </source>
</evidence>
<dbReference type="OrthoDB" id="7051771at2"/>
<dbReference type="PROSITE" id="PS50156">
    <property type="entry name" value="SSD"/>
    <property type="match status" value="2"/>
</dbReference>
<feature type="transmembrane region" description="Helical" evidence="7">
    <location>
        <begin position="479"/>
        <end position="497"/>
    </location>
</feature>